<sequence length="277" mass="31831">MGAGLLAGASGASSSASASASASSFLVHGGGETAISQDERDPSEPRVLPQDTGCESPLEREHHRLRDRAEAEWAAAVEVKRSSRRLRRQAAREQRRRERHRRHNKLRYRLLTEAEIALEERVYQELTEWRHFDDSFHVTPCCGHWFDYDACAAVTCDRHQLYFCPMCLWHLERGTPLKEQSRQVHAHVRKCPLHPNNRRKGVQRDWTGHSGSSLFVTREQCRESQDYRKGIHLIGWLKAKTENLRVPEPLVYARLIQDQAVAERLHEGTQHDPRAPA</sequence>
<evidence type="ECO:0000313" key="2">
    <source>
        <dbReference type="EMBL" id="CEM04999.1"/>
    </source>
</evidence>
<gene>
    <name evidence="2" type="ORF">Cvel_2585</name>
</gene>
<feature type="region of interest" description="Disordered" evidence="1">
    <location>
        <begin position="1"/>
        <end position="61"/>
    </location>
</feature>
<protein>
    <submittedName>
        <fullName evidence="2">Uncharacterized protein</fullName>
    </submittedName>
</protein>
<reference evidence="2" key="1">
    <citation type="submission" date="2014-11" db="EMBL/GenBank/DDBJ databases">
        <authorList>
            <person name="Otto D Thomas"/>
            <person name="Naeem Raeece"/>
        </authorList>
    </citation>
    <scope>NUCLEOTIDE SEQUENCE</scope>
</reference>
<organism evidence="2">
    <name type="scientific">Chromera velia CCMP2878</name>
    <dbReference type="NCBI Taxonomy" id="1169474"/>
    <lineage>
        <taxon>Eukaryota</taxon>
        <taxon>Sar</taxon>
        <taxon>Alveolata</taxon>
        <taxon>Colpodellida</taxon>
        <taxon>Chromeraceae</taxon>
        <taxon>Chromera</taxon>
    </lineage>
</organism>
<dbReference type="AlphaFoldDB" id="A0A0G4F0P4"/>
<name>A0A0G4F0P4_9ALVE</name>
<accession>A0A0G4F0P4</accession>
<dbReference type="VEuPathDB" id="CryptoDB:Cvel_2585"/>
<proteinExistence type="predicted"/>
<dbReference type="EMBL" id="CDMZ01000033">
    <property type="protein sequence ID" value="CEM04999.1"/>
    <property type="molecule type" value="Genomic_DNA"/>
</dbReference>
<feature type="compositionally biased region" description="Low complexity" evidence="1">
    <location>
        <begin position="1"/>
        <end position="24"/>
    </location>
</feature>
<evidence type="ECO:0000256" key="1">
    <source>
        <dbReference type="SAM" id="MobiDB-lite"/>
    </source>
</evidence>
<dbReference type="PhylomeDB" id="A0A0G4F0P4"/>